<dbReference type="HOGENOM" id="CLU_3107495_0_0_1"/>
<evidence type="ECO:0000313" key="2">
    <source>
        <dbReference type="Proteomes" id="UP000001067"/>
    </source>
</evidence>
<organism evidence="2">
    <name type="scientific">Pyrenophora teres f. teres (strain 0-1)</name>
    <name type="common">Barley net blotch fungus</name>
    <name type="synonym">Drechslera teres f. teres</name>
    <dbReference type="NCBI Taxonomy" id="861557"/>
    <lineage>
        <taxon>Eukaryota</taxon>
        <taxon>Fungi</taxon>
        <taxon>Dikarya</taxon>
        <taxon>Ascomycota</taxon>
        <taxon>Pezizomycotina</taxon>
        <taxon>Dothideomycetes</taxon>
        <taxon>Pleosporomycetidae</taxon>
        <taxon>Pleosporales</taxon>
        <taxon>Pleosporineae</taxon>
        <taxon>Pleosporaceae</taxon>
        <taxon>Pyrenophora</taxon>
    </lineage>
</organism>
<gene>
    <name evidence="1" type="ORF">PTT_08361</name>
</gene>
<reference evidence="1 2" key="1">
    <citation type="journal article" date="2010" name="Genome Biol.">
        <title>A first genome assembly of the barley fungal pathogen Pyrenophora teres f. teres.</title>
        <authorList>
            <person name="Ellwood S.R."/>
            <person name="Liu Z."/>
            <person name="Syme R.A."/>
            <person name="Lai Z."/>
            <person name="Hane J.K."/>
            <person name="Keiper F."/>
            <person name="Moffat C.S."/>
            <person name="Oliver R.P."/>
            <person name="Friesen T.L."/>
        </authorList>
    </citation>
    <scope>NUCLEOTIDE SEQUENCE [LARGE SCALE GENOMIC DNA]</scope>
    <source>
        <strain evidence="1 2">0-1</strain>
    </source>
</reference>
<evidence type="ECO:0000313" key="1">
    <source>
        <dbReference type="EMBL" id="EFQ94075.1"/>
    </source>
</evidence>
<accession>E3RJM4</accession>
<protein>
    <submittedName>
        <fullName evidence="1">Uncharacterized protein</fullName>
    </submittedName>
</protein>
<dbReference type="AlphaFoldDB" id="E3RJM4"/>
<keyword evidence="2" id="KW-1185">Reference proteome</keyword>
<name>E3RJM4_PYRTT</name>
<proteinExistence type="predicted"/>
<dbReference type="EMBL" id="GL533520">
    <property type="protein sequence ID" value="EFQ94075.1"/>
    <property type="molecule type" value="Genomic_DNA"/>
</dbReference>
<dbReference type="KEGG" id="pte:PTT_08361"/>
<dbReference type="Proteomes" id="UP000001067">
    <property type="component" value="Unassembled WGS sequence"/>
</dbReference>
<sequence>MSTVSKQYRSDEQAHSIQYTGISEEFLLIKEDLPFKAAEGRSLSTIEALPH</sequence>